<evidence type="ECO:0000313" key="2">
    <source>
        <dbReference type="Proteomes" id="UP000019063"/>
    </source>
</evidence>
<dbReference type="AlphaFoldDB" id="W4HDZ4"/>
<protein>
    <recommendedName>
        <fullName evidence="3">Glycosyl transferase family 2</fullName>
    </recommendedName>
</protein>
<evidence type="ECO:0000313" key="1">
    <source>
        <dbReference type="EMBL" id="ETW10987.1"/>
    </source>
</evidence>
<dbReference type="Proteomes" id="UP000019063">
    <property type="component" value="Unassembled WGS sequence"/>
</dbReference>
<evidence type="ECO:0008006" key="3">
    <source>
        <dbReference type="Google" id="ProtNLM"/>
    </source>
</evidence>
<accession>W4HDZ4</accession>
<dbReference type="EMBL" id="AQQW01000018">
    <property type="protein sequence ID" value="ETW10987.1"/>
    <property type="molecule type" value="Genomic_DNA"/>
</dbReference>
<keyword evidence="2" id="KW-1185">Reference proteome</keyword>
<dbReference type="eggNOG" id="ENOG502ZC6V">
    <property type="taxonomic scope" value="Bacteria"/>
</dbReference>
<gene>
    <name evidence="1" type="ORF">ATO8_19239</name>
</gene>
<organism evidence="1 2">
    <name type="scientific">Roseivivax marinus</name>
    <dbReference type="NCBI Taxonomy" id="1379903"/>
    <lineage>
        <taxon>Bacteria</taxon>
        <taxon>Pseudomonadati</taxon>
        <taxon>Pseudomonadota</taxon>
        <taxon>Alphaproteobacteria</taxon>
        <taxon>Rhodobacterales</taxon>
        <taxon>Roseobacteraceae</taxon>
        <taxon>Roseivivax</taxon>
    </lineage>
</organism>
<comment type="caution">
    <text evidence="1">The sequence shown here is derived from an EMBL/GenBank/DDBJ whole genome shotgun (WGS) entry which is preliminary data.</text>
</comment>
<dbReference type="RefSeq" id="WP_043846965.1">
    <property type="nucleotide sequence ID" value="NZ_AQQW01000018.1"/>
</dbReference>
<name>W4HDZ4_9RHOB</name>
<reference evidence="1 2" key="1">
    <citation type="journal article" date="2014" name="Antonie Van Leeuwenhoek">
        <title>Roseivivax atlanticus sp. nov., isolated from surface seawater of the Atlantic Ocean.</title>
        <authorList>
            <person name="Li G."/>
            <person name="Lai Q."/>
            <person name="Liu X."/>
            <person name="Sun F."/>
            <person name="Shao Z."/>
        </authorList>
    </citation>
    <scope>NUCLEOTIDE SEQUENCE [LARGE SCALE GENOMIC DNA]</scope>
    <source>
        <strain evidence="1 2">22II-s10s</strain>
    </source>
</reference>
<sequence>MTRGLKLISCIGTALDLPMVPHFVTHYAELGIAPGDMHFILQSTEADAPELAAAEAMLARIGTAPPLRWVAPYTSDTMWAKRRELQRAISEPGLWILNADLDEHYVFPDSLEAVLAHCAELGVNCVQGLMVDRLSPDGALTPVAEAPALARQFPLEADVSLHVFGDRTAARLSASTKILLHRADLLPRRGGHNPNDESAAPVFLAGRPLSAFPQFHDPETRFRFPFLSHHYKWIGSRKPVTERRIRIPGASEGDMRQGQKFLDYVAEHGRMRLEDAALRPAGLASDPVDWRTRMAQLRGEVPETTPRPAPAPLGRLRRLLARS</sequence>
<proteinExistence type="predicted"/>